<keyword evidence="2" id="KW-1185">Reference proteome</keyword>
<dbReference type="SUPFAM" id="SSF54637">
    <property type="entry name" value="Thioesterase/thiol ester dehydrase-isomerase"/>
    <property type="match status" value="1"/>
</dbReference>
<accession>A0A9P5XRN6</accession>
<dbReference type="GO" id="GO:0019171">
    <property type="term" value="F:(3R)-hydroxyacyl-[acyl-carrier-protein] dehydratase activity"/>
    <property type="evidence" value="ECO:0007669"/>
    <property type="project" value="TreeGrafter"/>
</dbReference>
<proteinExistence type="predicted"/>
<comment type="caution">
    <text evidence="1">The sequence shown here is derived from an EMBL/GenBank/DDBJ whole genome shotgun (WGS) entry which is preliminary data.</text>
</comment>
<protein>
    <submittedName>
        <fullName evidence="1">Uncharacterized protein</fullName>
    </submittedName>
</protein>
<dbReference type="Gene3D" id="3.10.129.10">
    <property type="entry name" value="Hotdog Thioesterase"/>
    <property type="match status" value="1"/>
</dbReference>
<dbReference type="InterPro" id="IPR052741">
    <property type="entry name" value="Mitochondrial_HTD2"/>
</dbReference>
<evidence type="ECO:0000313" key="2">
    <source>
        <dbReference type="Proteomes" id="UP000807342"/>
    </source>
</evidence>
<gene>
    <name evidence="1" type="ORF">P691DRAFT_655764</name>
</gene>
<dbReference type="EMBL" id="MU151053">
    <property type="protein sequence ID" value="KAF9454526.1"/>
    <property type="molecule type" value="Genomic_DNA"/>
</dbReference>
<dbReference type="Proteomes" id="UP000807342">
    <property type="component" value="Unassembled WGS sequence"/>
</dbReference>
<dbReference type="PANTHER" id="PTHR28152">
    <property type="entry name" value="HYDROXYACYL-THIOESTER DEHYDRATASE TYPE 2, MITOCHONDRIAL"/>
    <property type="match status" value="1"/>
</dbReference>
<dbReference type="AlphaFoldDB" id="A0A9P5XRN6"/>
<dbReference type="InterPro" id="IPR029069">
    <property type="entry name" value="HotDog_dom_sf"/>
</dbReference>
<sequence>MLPRVFPRAVLHQTLQRRDYRSVALNKWIKNPPTAAVSDTLHYDKLSDLYITLPTRDGTRRHYLEPKEGEAAPYGVHLAFFHARKAEHLLREDGTDEEISPPAPFLRRMWAGGKMTWDNQNPLLIGSRATGRSSVADVKLKGVEKGKPMVFVTQKIEYGMDGVKGKPSLVEERAHVYFEVKDEEEKKKPDPRPVQVPSSVDFSFTYTPSVITLFRYSALMFNAHHIHLDKEYSQKKEGYPERLVHGPLTAQMLLETAVFCKPDIKIKTFEYRATNPLIVDRKTTINGVWTDKNTAQLWCVDEQGVVGMTGSITTE</sequence>
<organism evidence="1 2">
    <name type="scientific">Macrolepiota fuliginosa MF-IS2</name>
    <dbReference type="NCBI Taxonomy" id="1400762"/>
    <lineage>
        <taxon>Eukaryota</taxon>
        <taxon>Fungi</taxon>
        <taxon>Dikarya</taxon>
        <taxon>Basidiomycota</taxon>
        <taxon>Agaricomycotina</taxon>
        <taxon>Agaricomycetes</taxon>
        <taxon>Agaricomycetidae</taxon>
        <taxon>Agaricales</taxon>
        <taxon>Agaricineae</taxon>
        <taxon>Agaricaceae</taxon>
        <taxon>Macrolepiota</taxon>
    </lineage>
</organism>
<reference evidence="1" key="1">
    <citation type="submission" date="2020-11" db="EMBL/GenBank/DDBJ databases">
        <authorList>
            <consortium name="DOE Joint Genome Institute"/>
            <person name="Ahrendt S."/>
            <person name="Riley R."/>
            <person name="Andreopoulos W."/>
            <person name="Labutti K."/>
            <person name="Pangilinan J."/>
            <person name="Ruiz-Duenas F.J."/>
            <person name="Barrasa J.M."/>
            <person name="Sanchez-Garcia M."/>
            <person name="Camarero S."/>
            <person name="Miyauchi S."/>
            <person name="Serrano A."/>
            <person name="Linde D."/>
            <person name="Babiker R."/>
            <person name="Drula E."/>
            <person name="Ayuso-Fernandez I."/>
            <person name="Pacheco R."/>
            <person name="Padilla G."/>
            <person name="Ferreira P."/>
            <person name="Barriuso J."/>
            <person name="Kellner H."/>
            <person name="Castanera R."/>
            <person name="Alfaro M."/>
            <person name="Ramirez L."/>
            <person name="Pisabarro A.G."/>
            <person name="Kuo A."/>
            <person name="Tritt A."/>
            <person name="Lipzen A."/>
            <person name="He G."/>
            <person name="Yan M."/>
            <person name="Ng V."/>
            <person name="Cullen D."/>
            <person name="Martin F."/>
            <person name="Rosso M.-N."/>
            <person name="Henrissat B."/>
            <person name="Hibbett D."/>
            <person name="Martinez A.T."/>
            <person name="Grigoriev I.V."/>
        </authorList>
    </citation>
    <scope>NUCLEOTIDE SEQUENCE</scope>
    <source>
        <strain evidence="1">MF-IS2</strain>
    </source>
</reference>
<dbReference type="PANTHER" id="PTHR28152:SF1">
    <property type="entry name" value="HYDROXYACYL-THIOESTER DEHYDRATASE TYPE 2, MITOCHONDRIAL"/>
    <property type="match status" value="1"/>
</dbReference>
<evidence type="ECO:0000313" key="1">
    <source>
        <dbReference type="EMBL" id="KAF9454526.1"/>
    </source>
</evidence>
<dbReference type="OrthoDB" id="3257538at2759"/>
<name>A0A9P5XRN6_9AGAR</name>
<dbReference type="GO" id="GO:0005739">
    <property type="term" value="C:mitochondrion"/>
    <property type="evidence" value="ECO:0007669"/>
    <property type="project" value="TreeGrafter"/>
</dbReference>